<dbReference type="Proteomes" id="UP000595197">
    <property type="component" value="Chromosome"/>
</dbReference>
<keyword evidence="4 7" id="KW-0812">Transmembrane</keyword>
<evidence type="ECO:0000256" key="5">
    <source>
        <dbReference type="ARBA" id="ARBA00022989"/>
    </source>
</evidence>
<feature type="transmembrane region" description="Helical" evidence="7">
    <location>
        <begin position="91"/>
        <end position="113"/>
    </location>
</feature>
<feature type="transmembrane region" description="Helical" evidence="7">
    <location>
        <begin position="26"/>
        <end position="47"/>
    </location>
</feature>
<feature type="transmembrane region" description="Helical" evidence="7">
    <location>
        <begin position="308"/>
        <end position="334"/>
    </location>
</feature>
<feature type="transmembrane region" description="Helical" evidence="7">
    <location>
        <begin position="407"/>
        <end position="426"/>
    </location>
</feature>
<evidence type="ECO:0000256" key="4">
    <source>
        <dbReference type="ARBA" id="ARBA00022692"/>
    </source>
</evidence>
<dbReference type="PANTHER" id="PTHR30250:SF10">
    <property type="entry name" value="LIPOPOLYSACCHARIDE BIOSYNTHESIS PROTEIN WZXC"/>
    <property type="match status" value="1"/>
</dbReference>
<name>A0ABX7B1Y9_9PROT</name>
<organism evidence="8 9">
    <name type="scientific">Skermanella cutis</name>
    <dbReference type="NCBI Taxonomy" id="2775420"/>
    <lineage>
        <taxon>Bacteria</taxon>
        <taxon>Pseudomonadati</taxon>
        <taxon>Pseudomonadota</taxon>
        <taxon>Alphaproteobacteria</taxon>
        <taxon>Rhodospirillales</taxon>
        <taxon>Azospirillaceae</taxon>
        <taxon>Skermanella</taxon>
    </lineage>
</organism>
<evidence type="ECO:0000313" key="9">
    <source>
        <dbReference type="Proteomes" id="UP000595197"/>
    </source>
</evidence>
<protein>
    <submittedName>
        <fullName evidence="8">Oligosaccharide flippase family protein</fullName>
    </submittedName>
</protein>
<feature type="transmembrane region" description="Helical" evidence="7">
    <location>
        <begin position="189"/>
        <end position="209"/>
    </location>
</feature>
<dbReference type="EMBL" id="CP067420">
    <property type="protein sequence ID" value="QQP88348.1"/>
    <property type="molecule type" value="Genomic_DNA"/>
</dbReference>
<evidence type="ECO:0000256" key="1">
    <source>
        <dbReference type="ARBA" id="ARBA00004651"/>
    </source>
</evidence>
<dbReference type="InterPro" id="IPR050833">
    <property type="entry name" value="Poly_Biosynth_Transport"/>
</dbReference>
<accession>A0ABX7B1Y9</accession>
<feature type="transmembrane region" description="Helical" evidence="7">
    <location>
        <begin position="133"/>
        <end position="153"/>
    </location>
</feature>
<dbReference type="RefSeq" id="WP_201073064.1">
    <property type="nucleotide sequence ID" value="NZ_CP067420.1"/>
</dbReference>
<keyword evidence="6 7" id="KW-0472">Membrane</keyword>
<evidence type="ECO:0000313" key="8">
    <source>
        <dbReference type="EMBL" id="QQP88348.1"/>
    </source>
</evidence>
<comment type="similarity">
    <text evidence="2">Belongs to the polysaccharide synthase family.</text>
</comment>
<reference evidence="8" key="1">
    <citation type="submission" date="2021-02" db="EMBL/GenBank/DDBJ databases">
        <title>Skermanella TT6 skin isolate.</title>
        <authorList>
            <person name="Lee K."/>
            <person name="Ganzorig M."/>
        </authorList>
    </citation>
    <scope>NUCLEOTIDE SEQUENCE</scope>
    <source>
        <strain evidence="8">TT6</strain>
    </source>
</reference>
<feature type="transmembrane region" description="Helical" evidence="7">
    <location>
        <begin position="354"/>
        <end position="373"/>
    </location>
</feature>
<feature type="transmembrane region" description="Helical" evidence="7">
    <location>
        <begin position="243"/>
        <end position="262"/>
    </location>
</feature>
<feature type="transmembrane region" description="Helical" evidence="7">
    <location>
        <begin position="380"/>
        <end position="401"/>
    </location>
</feature>
<keyword evidence="3" id="KW-1003">Cell membrane</keyword>
<dbReference type="Pfam" id="PF13440">
    <property type="entry name" value="Polysacc_synt_3"/>
    <property type="match status" value="1"/>
</dbReference>
<proteinExistence type="inferred from homology"/>
<feature type="transmembrane region" description="Helical" evidence="7">
    <location>
        <begin position="59"/>
        <end position="79"/>
    </location>
</feature>
<evidence type="ECO:0000256" key="2">
    <source>
        <dbReference type="ARBA" id="ARBA00007430"/>
    </source>
</evidence>
<sequence length="444" mass="48794">MTARVDANRLSQAALRVLRGPFLKNIAVLASGTAMAQVLTVLAYPILMRLFTPDQFGLFALFGALNMTFVVVASGRYELAIVMAKSETEAANILALSLGIVVAVSAASGLAVWAFGDPLLDLLGYQELSGLLWFLPLLILTNTAAAVLAVWATRHKQYKRISMSTISRSFGVAAAQMAAGLVGMGVDGLVLGLIFGTAMGALIIAWQIIRHDLPSLRRMVTRQRMRQLAVKHRDFPLYSMPQALLSSTTITVPSILLTALFSPYVAGLYWFTYRLFEMPITLLGDAVRRVFYQRAAEMFHKGEDLSALFLRTTGGLAAMVALPVLVMIAIGPWLYAFAFGEAWREAGYFAQWIVVWWAMRFISLPALMLVPVLNLQRRFLILEVLTLIPRFLVLPVAAWIADVEVAIAAYSIVGFLFHFFLVVLVWRAVQDHRATLAGATPTPA</sequence>
<keyword evidence="5 7" id="KW-1133">Transmembrane helix</keyword>
<evidence type="ECO:0000256" key="7">
    <source>
        <dbReference type="SAM" id="Phobius"/>
    </source>
</evidence>
<evidence type="ECO:0000256" key="6">
    <source>
        <dbReference type="ARBA" id="ARBA00023136"/>
    </source>
</evidence>
<evidence type="ECO:0000256" key="3">
    <source>
        <dbReference type="ARBA" id="ARBA00022475"/>
    </source>
</evidence>
<keyword evidence="9" id="KW-1185">Reference proteome</keyword>
<comment type="subcellular location">
    <subcellularLocation>
        <location evidence="1">Cell membrane</location>
        <topology evidence="1">Multi-pass membrane protein</topology>
    </subcellularLocation>
</comment>
<dbReference type="PANTHER" id="PTHR30250">
    <property type="entry name" value="PST FAMILY PREDICTED COLANIC ACID TRANSPORTER"/>
    <property type="match status" value="1"/>
</dbReference>
<gene>
    <name evidence="8" type="ORF">IGS68_20185</name>
</gene>